<dbReference type="SUPFAM" id="SSF82771">
    <property type="entry name" value="GIY-YIG endonuclease"/>
    <property type="match status" value="1"/>
</dbReference>
<dbReference type="Gene3D" id="3.40.1440.10">
    <property type="entry name" value="GIY-YIG endonuclease"/>
    <property type="match status" value="1"/>
</dbReference>
<proteinExistence type="inferred from homology"/>
<dbReference type="InterPro" id="IPR050190">
    <property type="entry name" value="UPF0213_domain"/>
</dbReference>
<dbReference type="InterPro" id="IPR035901">
    <property type="entry name" value="GIY-YIG_endonuc_sf"/>
</dbReference>
<dbReference type="PROSITE" id="PS50164">
    <property type="entry name" value="GIY_YIG"/>
    <property type="match status" value="1"/>
</dbReference>
<dbReference type="PANTHER" id="PTHR34477">
    <property type="entry name" value="UPF0213 PROTEIN YHBQ"/>
    <property type="match status" value="1"/>
</dbReference>
<evidence type="ECO:0000313" key="4">
    <source>
        <dbReference type="Proteomes" id="UP000003244"/>
    </source>
</evidence>
<dbReference type="GeneID" id="84800829"/>
<comment type="similarity">
    <text evidence="1">Belongs to the UPF0213 family.</text>
</comment>
<dbReference type="STRING" id="596315.HMPREF0634_0484"/>
<reference evidence="3 4" key="1">
    <citation type="submission" date="2010-08" db="EMBL/GenBank/DDBJ databases">
        <authorList>
            <person name="Harkins D.M."/>
            <person name="Madupu R."/>
            <person name="Durkin A.S."/>
            <person name="Torralba M."/>
            <person name="Methe B."/>
            <person name="Sutton G.G."/>
            <person name="Nelson K.E."/>
        </authorList>
    </citation>
    <scope>NUCLEOTIDE SEQUENCE [LARGE SCALE GENOMIC DNA]</scope>
    <source>
        <strain evidence="3 4">DSM 17678</strain>
    </source>
</reference>
<dbReference type="SMART" id="SM00465">
    <property type="entry name" value="GIYc"/>
    <property type="match status" value="1"/>
</dbReference>
<gene>
    <name evidence="3" type="ORF">HMPREF0634_0484</name>
</gene>
<dbReference type="Pfam" id="PF01541">
    <property type="entry name" value="GIY-YIG"/>
    <property type="match status" value="1"/>
</dbReference>
<dbReference type="EMBL" id="ADGQ01000057">
    <property type="protein sequence ID" value="EFM64552.1"/>
    <property type="molecule type" value="Genomic_DNA"/>
</dbReference>
<dbReference type="RefSeq" id="WP_007789870.1">
    <property type="nucleotide sequence ID" value="NZ_ADGQ01000057.1"/>
</dbReference>
<keyword evidence="4" id="KW-1185">Reference proteome</keyword>
<feature type="domain" description="GIY-YIG" evidence="2">
    <location>
        <begin position="1"/>
        <end position="75"/>
    </location>
</feature>
<name>E0E3J0_9FIRM</name>
<dbReference type="PANTHER" id="PTHR34477:SF1">
    <property type="entry name" value="UPF0213 PROTEIN YHBQ"/>
    <property type="match status" value="1"/>
</dbReference>
<organism evidence="3 4">
    <name type="scientific">Peptostreptococcus stomatis DSM 17678</name>
    <dbReference type="NCBI Taxonomy" id="596315"/>
    <lineage>
        <taxon>Bacteria</taxon>
        <taxon>Bacillati</taxon>
        <taxon>Bacillota</taxon>
        <taxon>Clostridia</taxon>
        <taxon>Peptostreptococcales</taxon>
        <taxon>Peptostreptococcaceae</taxon>
        <taxon>Peptostreptococcus</taxon>
    </lineage>
</organism>
<dbReference type="InterPro" id="IPR000305">
    <property type="entry name" value="GIY-YIG_endonuc"/>
</dbReference>
<dbReference type="Proteomes" id="UP000003244">
    <property type="component" value="Unassembled WGS sequence"/>
</dbReference>
<evidence type="ECO:0000256" key="1">
    <source>
        <dbReference type="ARBA" id="ARBA00007435"/>
    </source>
</evidence>
<dbReference type="CDD" id="cd10456">
    <property type="entry name" value="GIY-YIG_UPF0213"/>
    <property type="match status" value="1"/>
</dbReference>
<evidence type="ECO:0000259" key="2">
    <source>
        <dbReference type="PROSITE" id="PS50164"/>
    </source>
</evidence>
<dbReference type="eggNOG" id="COG2827">
    <property type="taxonomic scope" value="Bacteria"/>
</dbReference>
<sequence length="98" mass="11156">MYFTYLLRCGDGSLYCGYTTDIGKRMDQHKAGKGAKYVKAKGYKRLEFYISSASKSDAMKFEAHIKKLSKKEKEDLLKGQTRALDELGLDYEIGLIVE</sequence>
<accession>E0E3J0</accession>
<evidence type="ECO:0000313" key="3">
    <source>
        <dbReference type="EMBL" id="EFM64552.1"/>
    </source>
</evidence>
<protein>
    <submittedName>
        <fullName evidence="3">GIY-YIG nuclease superfamily protein</fullName>
    </submittedName>
</protein>
<comment type="caution">
    <text evidence="3">The sequence shown here is derived from an EMBL/GenBank/DDBJ whole genome shotgun (WGS) entry which is preliminary data.</text>
</comment>
<dbReference type="AlphaFoldDB" id="E0E3J0"/>